<comment type="caution">
    <text evidence="3">The sequence shown here is derived from an EMBL/GenBank/DDBJ whole genome shotgun (WGS) entry which is preliminary data.</text>
</comment>
<feature type="region of interest" description="Disordered" evidence="1">
    <location>
        <begin position="1"/>
        <end position="27"/>
    </location>
</feature>
<feature type="domain" description="PilZ" evidence="2">
    <location>
        <begin position="42"/>
        <end position="129"/>
    </location>
</feature>
<evidence type="ECO:0000259" key="2">
    <source>
        <dbReference type="Pfam" id="PF07238"/>
    </source>
</evidence>
<dbReference type="HOGENOM" id="CLU_1802555_0_0_7"/>
<evidence type="ECO:0000313" key="3">
    <source>
        <dbReference type="EMBL" id="ETW92057.1"/>
    </source>
</evidence>
<gene>
    <name evidence="3" type="ORF">ETSY1_45405</name>
</gene>
<dbReference type="SUPFAM" id="SSF141371">
    <property type="entry name" value="PilZ domain-like"/>
    <property type="match status" value="1"/>
</dbReference>
<proteinExistence type="predicted"/>
<dbReference type="Proteomes" id="UP000019141">
    <property type="component" value="Unassembled WGS sequence"/>
</dbReference>
<accession>W4L1Z6</accession>
<dbReference type="EMBL" id="AZHW01001697">
    <property type="protein sequence ID" value="ETW92057.1"/>
    <property type="molecule type" value="Genomic_DNA"/>
</dbReference>
<dbReference type="GO" id="GO:0035438">
    <property type="term" value="F:cyclic-di-GMP binding"/>
    <property type="evidence" value="ECO:0007669"/>
    <property type="project" value="InterPro"/>
</dbReference>
<keyword evidence="4" id="KW-1185">Reference proteome</keyword>
<reference evidence="3 4" key="1">
    <citation type="journal article" date="2014" name="Nature">
        <title>An environmental bacterial taxon with a large and distinct metabolic repertoire.</title>
        <authorList>
            <person name="Wilson M.C."/>
            <person name="Mori T."/>
            <person name="Ruckert C."/>
            <person name="Uria A.R."/>
            <person name="Helf M.J."/>
            <person name="Takada K."/>
            <person name="Gernert C."/>
            <person name="Steffens U.A."/>
            <person name="Heycke N."/>
            <person name="Schmitt S."/>
            <person name="Rinke C."/>
            <person name="Helfrich E.J."/>
            <person name="Brachmann A.O."/>
            <person name="Gurgui C."/>
            <person name="Wakimoto T."/>
            <person name="Kracht M."/>
            <person name="Crusemann M."/>
            <person name="Hentschel U."/>
            <person name="Abe I."/>
            <person name="Matsunaga S."/>
            <person name="Kalinowski J."/>
            <person name="Takeyama H."/>
            <person name="Piel J."/>
        </authorList>
    </citation>
    <scope>NUCLEOTIDE SEQUENCE [LARGE SCALE GENOMIC DNA]</scope>
    <source>
        <strain evidence="4">TSY1</strain>
    </source>
</reference>
<dbReference type="AlphaFoldDB" id="W4L1Z6"/>
<protein>
    <recommendedName>
        <fullName evidence="2">PilZ domain-containing protein</fullName>
    </recommendedName>
</protein>
<evidence type="ECO:0000256" key="1">
    <source>
        <dbReference type="SAM" id="MobiDB-lite"/>
    </source>
</evidence>
<evidence type="ECO:0000313" key="4">
    <source>
        <dbReference type="Proteomes" id="UP000019141"/>
    </source>
</evidence>
<feature type="compositionally biased region" description="Basic and acidic residues" evidence="1">
    <location>
        <begin position="11"/>
        <end position="24"/>
    </location>
</feature>
<dbReference type="Pfam" id="PF07238">
    <property type="entry name" value="PilZ"/>
    <property type="match status" value="1"/>
</dbReference>
<dbReference type="Gene3D" id="2.40.10.220">
    <property type="entry name" value="predicted glycosyltransferase like domains"/>
    <property type="match status" value="1"/>
</dbReference>
<organism evidence="3 4">
    <name type="scientific">Entotheonella factor</name>
    <dbReference type="NCBI Taxonomy" id="1429438"/>
    <lineage>
        <taxon>Bacteria</taxon>
        <taxon>Pseudomonadati</taxon>
        <taxon>Nitrospinota/Tectimicrobiota group</taxon>
        <taxon>Candidatus Tectimicrobiota</taxon>
        <taxon>Candidatus Entotheonellia</taxon>
        <taxon>Candidatus Entotheonellales</taxon>
        <taxon>Candidatus Entotheonellaceae</taxon>
        <taxon>Candidatus Entotheonella</taxon>
    </lineage>
</organism>
<name>W4L1Z6_ENTF1</name>
<sequence length="143" mass="16474">MNPKTQVIKLPADKQLKPPVKEAKPPQITIDIPSEPCQRSRERRQYPRKLVKLRGHYWAELDDTPTGNLVITDLSLGGACFQTLSPHGFKHKDSLPLEFKLDDQDVTTILQNVQIRWIKDNYVGVQWLDRMMVHGTLRTYLSA</sequence>
<dbReference type="InterPro" id="IPR009875">
    <property type="entry name" value="PilZ_domain"/>
</dbReference>